<evidence type="ECO:0000313" key="2">
    <source>
        <dbReference type="Proteomes" id="UP000199542"/>
    </source>
</evidence>
<accession>A0A1G4PM65</accession>
<dbReference type="InterPro" id="IPR012338">
    <property type="entry name" value="Beta-lactam/transpept-like"/>
</dbReference>
<dbReference type="EMBL" id="FMTM01000001">
    <property type="protein sequence ID" value="SCW33159.1"/>
    <property type="molecule type" value="Genomic_DNA"/>
</dbReference>
<dbReference type="Proteomes" id="UP000199542">
    <property type="component" value="Unassembled WGS sequence"/>
</dbReference>
<dbReference type="AlphaFoldDB" id="A0A1G4PM65"/>
<reference evidence="1 2" key="1">
    <citation type="submission" date="2016-10" db="EMBL/GenBank/DDBJ databases">
        <authorList>
            <person name="de Groot N.N."/>
        </authorList>
    </citation>
    <scope>NUCLEOTIDE SEQUENCE [LARGE SCALE GENOMIC DNA]</scope>
    <source>
        <strain evidence="1 2">CGMCC 1.3401</strain>
    </source>
</reference>
<protein>
    <submittedName>
        <fullName evidence="1">Uncharacterized protein</fullName>
    </submittedName>
</protein>
<organism evidence="1 2">
    <name type="scientific">Rhizobium mongolense subsp. loessense</name>
    <dbReference type="NCBI Taxonomy" id="158890"/>
    <lineage>
        <taxon>Bacteria</taxon>
        <taxon>Pseudomonadati</taxon>
        <taxon>Pseudomonadota</taxon>
        <taxon>Alphaproteobacteria</taxon>
        <taxon>Hyphomicrobiales</taxon>
        <taxon>Rhizobiaceae</taxon>
        <taxon>Rhizobium/Agrobacterium group</taxon>
        <taxon>Rhizobium</taxon>
    </lineage>
</organism>
<sequence length="166" mass="18648">MRLFVLSVELQAELSWGIDRDGNAIGSCSFKSEVGDLARFGVLVLNKGRVGRRQIIPEAWFDVATRRSTGDVIDANNRYQNAGCPLAYRYFWWFRRGVSDFTAIGRDGQFVHIYPDSGIVIVQISDWRAWRNGPARQCLTFQAHDALVRAAVKAQEGAHTVSFAPK</sequence>
<gene>
    <name evidence="1" type="ORF">SAMN02927900_00698</name>
</gene>
<name>A0A1G4PM65_9HYPH</name>
<dbReference type="SUPFAM" id="SSF56601">
    <property type="entry name" value="beta-lactamase/transpeptidase-like"/>
    <property type="match status" value="1"/>
</dbReference>
<proteinExistence type="predicted"/>
<dbReference type="RefSeq" id="WP_092583546.1">
    <property type="nucleotide sequence ID" value="NZ_FMTM01000001.1"/>
</dbReference>
<dbReference type="Gene3D" id="3.40.710.10">
    <property type="entry name" value="DD-peptidase/beta-lactamase superfamily"/>
    <property type="match status" value="1"/>
</dbReference>
<evidence type="ECO:0000313" key="1">
    <source>
        <dbReference type="EMBL" id="SCW33159.1"/>
    </source>
</evidence>